<organism evidence="2 4">
    <name type="scientific">Rotaria magnacalcarata</name>
    <dbReference type="NCBI Taxonomy" id="392030"/>
    <lineage>
        <taxon>Eukaryota</taxon>
        <taxon>Metazoa</taxon>
        <taxon>Spiralia</taxon>
        <taxon>Gnathifera</taxon>
        <taxon>Rotifera</taxon>
        <taxon>Eurotatoria</taxon>
        <taxon>Bdelloidea</taxon>
        <taxon>Philodinida</taxon>
        <taxon>Philodinidae</taxon>
        <taxon>Rotaria</taxon>
    </lineage>
</organism>
<dbReference type="InterPro" id="IPR052201">
    <property type="entry name" value="LRR-containing_regulator"/>
</dbReference>
<accession>A0A8S2L554</accession>
<evidence type="ECO:0000256" key="1">
    <source>
        <dbReference type="ARBA" id="ARBA00022737"/>
    </source>
</evidence>
<keyword evidence="1" id="KW-0677">Repeat</keyword>
<dbReference type="SMART" id="SM00368">
    <property type="entry name" value="LRR_RI"/>
    <property type="match status" value="6"/>
</dbReference>
<dbReference type="Proteomes" id="UP000681720">
    <property type="component" value="Unassembled WGS sequence"/>
</dbReference>
<dbReference type="AlphaFoldDB" id="A0A8S2L554"/>
<evidence type="ECO:0000313" key="4">
    <source>
        <dbReference type="Proteomes" id="UP000681720"/>
    </source>
</evidence>
<protein>
    <submittedName>
        <fullName evidence="2">Uncharacterized protein</fullName>
    </submittedName>
</protein>
<dbReference type="SUPFAM" id="SSF52047">
    <property type="entry name" value="RNI-like"/>
    <property type="match status" value="1"/>
</dbReference>
<dbReference type="EMBL" id="CAJOBH010002393">
    <property type="protein sequence ID" value="CAF3904060.1"/>
    <property type="molecule type" value="Genomic_DNA"/>
</dbReference>
<evidence type="ECO:0000313" key="3">
    <source>
        <dbReference type="EMBL" id="CAF3904060.1"/>
    </source>
</evidence>
<dbReference type="EMBL" id="CAJOBJ010001524">
    <property type="protein sequence ID" value="CAF3883376.1"/>
    <property type="molecule type" value="Genomic_DNA"/>
</dbReference>
<proteinExistence type="predicted"/>
<evidence type="ECO:0000313" key="2">
    <source>
        <dbReference type="EMBL" id="CAF3883376.1"/>
    </source>
</evidence>
<dbReference type="Gene3D" id="3.80.10.10">
    <property type="entry name" value="Ribonuclease Inhibitor"/>
    <property type="match status" value="2"/>
</dbReference>
<sequence length="595" mass="67599">MRRSLTSIDDLDHFGDILRNNMRLTTLCLEKNVIGNHGAENLASGLRDNMALKTLILSSARIGVAGAKSLADAIQNNTTLTTFVLKHDQIGVQGTEYLANMLKINKTLVDIDLTNNQISNDGAKSIANALQNNTTLTVLNLSSNTILREGARYLANALEMNKTLKEMYVSSNQIGDDELESTMRANHIDLFHFQSKSEFGIVNHWLSRTHRLTFNEQDNHLIIRPHTQQPPAVDSKYPYGHGWIIEKIDHNSNQSCRFKHLYHHSIDIDEQQHFPILSKIELNKQSQCFIIERSKHPRYLAFVRIRNVANNLYLSVQKPSDVAVAVDCSLQTYNVTLREGNSEHDETQYWKIRDLNLDGVDQEVQYGVAILKKVFPQMQLLLDPLIFHSSSQNVDGWRKNGMEIMSKSYPLSEIILLSHCSVAGKISNTCTMDMITVLKSLGASKVTVWSCFAHKNNTADDEDVWAANDWVNPIAWGQDEIGLIMSPIDFQGASRMTPAGRLYDAVMNLAFVVGYRMTSEVHEHVSPIDHPDVWIEALRTYCNKNIFQPVKLMLEQSNGHLPFPLTSDIYLAKYDPTQMEWIRLDVWKVIRELKI</sequence>
<dbReference type="Pfam" id="PF13516">
    <property type="entry name" value="LRR_6"/>
    <property type="match status" value="4"/>
</dbReference>
<dbReference type="PANTHER" id="PTHR24111:SF0">
    <property type="entry name" value="LEUCINE-RICH REPEAT-CONTAINING PROTEIN"/>
    <property type="match status" value="1"/>
</dbReference>
<comment type="caution">
    <text evidence="2">The sequence shown here is derived from an EMBL/GenBank/DDBJ whole genome shotgun (WGS) entry which is preliminary data.</text>
</comment>
<name>A0A8S2L554_9BILA</name>
<dbReference type="PANTHER" id="PTHR24111">
    <property type="entry name" value="LEUCINE-RICH REPEAT-CONTAINING PROTEIN 34"/>
    <property type="match status" value="1"/>
</dbReference>
<reference evidence="2" key="1">
    <citation type="submission" date="2021-02" db="EMBL/GenBank/DDBJ databases">
        <authorList>
            <person name="Nowell W R."/>
        </authorList>
    </citation>
    <scope>NUCLEOTIDE SEQUENCE</scope>
</reference>
<dbReference type="Proteomes" id="UP000681967">
    <property type="component" value="Unassembled WGS sequence"/>
</dbReference>
<dbReference type="InterPro" id="IPR001611">
    <property type="entry name" value="Leu-rich_rpt"/>
</dbReference>
<gene>
    <name evidence="3" type="ORF">BYL167_LOCUS8625</name>
    <name evidence="2" type="ORF">GIL414_LOCUS5659</name>
</gene>
<dbReference type="InterPro" id="IPR032675">
    <property type="entry name" value="LRR_dom_sf"/>
</dbReference>